<comment type="subcellular location">
    <subcellularLocation>
        <location evidence="1">Periplasm</location>
    </subcellularLocation>
</comment>
<evidence type="ECO:0000313" key="5">
    <source>
        <dbReference type="Proteomes" id="UP001596353"/>
    </source>
</evidence>
<organism evidence="4 5">
    <name type="scientific">Sulfitobacter porphyrae</name>
    <dbReference type="NCBI Taxonomy" id="1246864"/>
    <lineage>
        <taxon>Bacteria</taxon>
        <taxon>Pseudomonadati</taxon>
        <taxon>Pseudomonadota</taxon>
        <taxon>Alphaproteobacteria</taxon>
        <taxon>Rhodobacterales</taxon>
        <taxon>Roseobacteraceae</taxon>
        <taxon>Sulfitobacter</taxon>
    </lineage>
</organism>
<dbReference type="InterPro" id="IPR038404">
    <property type="entry name" value="TRAP_DctP_sf"/>
</dbReference>
<gene>
    <name evidence="4" type="primary">dctP</name>
    <name evidence="4" type="ORF">ACFQFQ_27720</name>
</gene>
<dbReference type="NCBIfam" id="NF037995">
    <property type="entry name" value="TRAP_S1"/>
    <property type="match status" value="1"/>
</dbReference>
<reference evidence="5" key="1">
    <citation type="journal article" date="2019" name="Int. J. Syst. Evol. Microbiol.">
        <title>The Global Catalogue of Microorganisms (GCM) 10K type strain sequencing project: providing services to taxonomists for standard genome sequencing and annotation.</title>
        <authorList>
            <consortium name="The Broad Institute Genomics Platform"/>
            <consortium name="The Broad Institute Genome Sequencing Center for Infectious Disease"/>
            <person name="Wu L."/>
            <person name="Ma J."/>
        </authorList>
    </citation>
    <scope>NUCLEOTIDE SEQUENCE [LARGE SCALE GENOMIC DNA]</scope>
    <source>
        <strain evidence="5">CCUG 66188</strain>
    </source>
</reference>
<evidence type="ECO:0000313" key="4">
    <source>
        <dbReference type="EMBL" id="MFC6762473.1"/>
    </source>
</evidence>
<dbReference type="PANTHER" id="PTHR33376:SF15">
    <property type="entry name" value="BLL6794 PROTEIN"/>
    <property type="match status" value="1"/>
</dbReference>
<keyword evidence="5" id="KW-1185">Reference proteome</keyword>
<sequence length="324" mass="34891">MLVPVSALAEAVQLKFATIEPPTTPVSQMFQQWIDEVNTASNGALEIELFPGGALGRDPRAQLELVQNGVTDIAFGFPFLTPNKFPNDLVTTLPLVIRNASEGTYAHWKLYEREMLSGWDDVVPLLLCTPAPTNVMSVEDVPTIASLEGLRGSATNPLAQDILKALGAVPVSGFNFATAAEAMSRGQLDFDLVGFTPASIFKQSEVAISALEIPLGASPCAVFMNREAYDGLPEEARAVLDAHRGLHFGQMWAETVERVEAAKREEFAATEGKSVYTPSEADLAKAEEVTGPLVQAWIEANADGSALVEALKAEVQTFRETGWK</sequence>
<dbReference type="Gene3D" id="3.40.190.170">
    <property type="entry name" value="Bacterial extracellular solute-binding protein, family 7"/>
    <property type="match status" value="1"/>
</dbReference>
<accession>A0ABW2BCJ6</accession>
<keyword evidence="2" id="KW-0732">Signal</keyword>
<dbReference type="Proteomes" id="UP001596353">
    <property type="component" value="Unassembled WGS sequence"/>
</dbReference>
<dbReference type="Pfam" id="PF03480">
    <property type="entry name" value="DctP"/>
    <property type="match status" value="1"/>
</dbReference>
<protein>
    <submittedName>
        <fullName evidence="4">TRAP transporter substrate-binding protein DctP</fullName>
    </submittedName>
</protein>
<evidence type="ECO:0000256" key="2">
    <source>
        <dbReference type="ARBA" id="ARBA00022729"/>
    </source>
</evidence>
<proteinExistence type="predicted"/>
<dbReference type="InterPro" id="IPR018389">
    <property type="entry name" value="DctP_fam"/>
</dbReference>
<name>A0ABW2BCJ6_9RHOB</name>
<evidence type="ECO:0000256" key="3">
    <source>
        <dbReference type="ARBA" id="ARBA00022764"/>
    </source>
</evidence>
<keyword evidence="3" id="KW-0574">Periplasm</keyword>
<dbReference type="EMBL" id="JBHSWG010000004">
    <property type="protein sequence ID" value="MFC6762473.1"/>
    <property type="molecule type" value="Genomic_DNA"/>
</dbReference>
<comment type="caution">
    <text evidence="4">The sequence shown here is derived from an EMBL/GenBank/DDBJ whole genome shotgun (WGS) entry which is preliminary data.</text>
</comment>
<dbReference type="PANTHER" id="PTHR33376">
    <property type="match status" value="1"/>
</dbReference>
<evidence type="ECO:0000256" key="1">
    <source>
        <dbReference type="ARBA" id="ARBA00004418"/>
    </source>
</evidence>